<sequence>MIKMKDVAIKAQVSQATVSRVINGTSYVEPETRQKVLDVIAELGYKGNSAAKSLSSKKSSIIAVILPDIANPYFSEILSVIEDEAYQSGYEIIFMNSQGNNHKEKKLVENILKYSPAGVLISPLDANANYLKKFLENNIPVVTITTLSKNFSGVSVDHKVGGELLAKHFASLGHVNIGYIGNKDEKFQGFKEGLQNLNIPLKDENCIGFYNYSSGNLKELVFSSMEEYLKERKSLDFTAIFTGNDIVAMEVINFFREKGIKVPEDIAVAGFDNITFTSYLSITTVAQPVREIAFLAYERLMREIKNGEKDIEHLKILPRLIPRDTTLKKLI</sequence>
<evidence type="ECO:0000256" key="1">
    <source>
        <dbReference type="ARBA" id="ARBA00023015"/>
    </source>
</evidence>
<dbReference type="CDD" id="cd06267">
    <property type="entry name" value="PBP1_LacI_sugar_binding-like"/>
    <property type="match status" value="1"/>
</dbReference>
<feature type="domain" description="HTH lacI-type" evidence="4">
    <location>
        <begin position="2"/>
        <end position="56"/>
    </location>
</feature>
<evidence type="ECO:0000256" key="3">
    <source>
        <dbReference type="ARBA" id="ARBA00023163"/>
    </source>
</evidence>
<dbReference type="Pfam" id="PF13377">
    <property type="entry name" value="Peripla_BP_3"/>
    <property type="match status" value="1"/>
</dbReference>
<dbReference type="PANTHER" id="PTHR30146:SF109">
    <property type="entry name" value="HTH-TYPE TRANSCRIPTIONAL REGULATOR GALS"/>
    <property type="match status" value="1"/>
</dbReference>
<evidence type="ECO:0000313" key="5">
    <source>
        <dbReference type="EMBL" id="MDX8334940.1"/>
    </source>
</evidence>
<dbReference type="SUPFAM" id="SSF47413">
    <property type="entry name" value="lambda repressor-like DNA-binding domains"/>
    <property type="match status" value="1"/>
</dbReference>
<dbReference type="PROSITE" id="PS00356">
    <property type="entry name" value="HTH_LACI_1"/>
    <property type="match status" value="1"/>
</dbReference>
<proteinExistence type="predicted"/>
<dbReference type="RefSeq" id="WP_320312353.1">
    <property type="nucleotide sequence ID" value="NZ_JAVIKH010000001.1"/>
</dbReference>
<keyword evidence="3" id="KW-0804">Transcription</keyword>
<dbReference type="InterPro" id="IPR010982">
    <property type="entry name" value="Lambda_DNA-bd_dom_sf"/>
</dbReference>
<dbReference type="Pfam" id="PF00356">
    <property type="entry name" value="LacI"/>
    <property type="match status" value="1"/>
</dbReference>
<gene>
    <name evidence="5" type="ORF">RFV38_00255</name>
</gene>
<organism evidence="5 6">
    <name type="scientific">Candidatus Cetobacterium colombiensis</name>
    <dbReference type="NCBI Taxonomy" id="3073100"/>
    <lineage>
        <taxon>Bacteria</taxon>
        <taxon>Fusobacteriati</taxon>
        <taxon>Fusobacteriota</taxon>
        <taxon>Fusobacteriia</taxon>
        <taxon>Fusobacteriales</taxon>
        <taxon>Fusobacteriaceae</taxon>
        <taxon>Cetobacterium</taxon>
    </lineage>
</organism>
<evidence type="ECO:0000313" key="6">
    <source>
        <dbReference type="Proteomes" id="UP001279681"/>
    </source>
</evidence>
<evidence type="ECO:0000256" key="2">
    <source>
        <dbReference type="ARBA" id="ARBA00023125"/>
    </source>
</evidence>
<evidence type="ECO:0000259" key="4">
    <source>
        <dbReference type="PROSITE" id="PS50932"/>
    </source>
</evidence>
<accession>A0ABU4W6W9</accession>
<reference evidence="6" key="1">
    <citation type="submission" date="2023-07" db="EMBL/GenBank/DDBJ databases">
        <authorList>
            <person name="Colorado M.A."/>
            <person name="Villamil L.M."/>
            <person name="Melo J.F."/>
            <person name="Rodriguez J.A."/>
            <person name="Ruiz R.Y."/>
        </authorList>
    </citation>
    <scope>NUCLEOTIDE SEQUENCE [LARGE SCALE GENOMIC DNA]</scope>
    <source>
        <strain evidence="6">C33</strain>
    </source>
</reference>
<keyword evidence="1" id="KW-0805">Transcription regulation</keyword>
<keyword evidence="6" id="KW-1185">Reference proteome</keyword>
<dbReference type="Gene3D" id="3.40.50.2300">
    <property type="match status" value="2"/>
</dbReference>
<dbReference type="GO" id="GO:0003677">
    <property type="term" value="F:DNA binding"/>
    <property type="evidence" value="ECO:0007669"/>
    <property type="project" value="UniProtKB-KW"/>
</dbReference>
<dbReference type="InterPro" id="IPR000843">
    <property type="entry name" value="HTH_LacI"/>
</dbReference>
<protein>
    <submittedName>
        <fullName evidence="5">LacI family DNA-binding transcriptional regulator</fullName>
    </submittedName>
</protein>
<dbReference type="PANTHER" id="PTHR30146">
    <property type="entry name" value="LACI-RELATED TRANSCRIPTIONAL REPRESSOR"/>
    <property type="match status" value="1"/>
</dbReference>
<comment type="caution">
    <text evidence="5">The sequence shown here is derived from an EMBL/GenBank/DDBJ whole genome shotgun (WGS) entry which is preliminary data.</text>
</comment>
<name>A0ABU4W6W9_9FUSO</name>
<keyword evidence="2 5" id="KW-0238">DNA-binding</keyword>
<dbReference type="SMART" id="SM00354">
    <property type="entry name" value="HTH_LACI"/>
    <property type="match status" value="1"/>
</dbReference>
<dbReference type="EMBL" id="JAVIKH010000001">
    <property type="protein sequence ID" value="MDX8334940.1"/>
    <property type="molecule type" value="Genomic_DNA"/>
</dbReference>
<dbReference type="SUPFAM" id="SSF53822">
    <property type="entry name" value="Periplasmic binding protein-like I"/>
    <property type="match status" value="1"/>
</dbReference>
<dbReference type="Proteomes" id="UP001279681">
    <property type="component" value="Unassembled WGS sequence"/>
</dbReference>
<dbReference type="Gene3D" id="1.10.260.40">
    <property type="entry name" value="lambda repressor-like DNA-binding domains"/>
    <property type="match status" value="1"/>
</dbReference>
<dbReference type="PROSITE" id="PS50932">
    <property type="entry name" value="HTH_LACI_2"/>
    <property type="match status" value="1"/>
</dbReference>
<dbReference type="InterPro" id="IPR028082">
    <property type="entry name" value="Peripla_BP_I"/>
</dbReference>
<dbReference type="CDD" id="cd01392">
    <property type="entry name" value="HTH_LacI"/>
    <property type="match status" value="1"/>
</dbReference>
<dbReference type="InterPro" id="IPR046335">
    <property type="entry name" value="LacI/GalR-like_sensor"/>
</dbReference>